<dbReference type="PANTHER" id="PTHR47529">
    <property type="entry name" value="PEPTIDYL-PROLYL CIS-TRANS ISOMERASE D"/>
    <property type="match status" value="1"/>
</dbReference>
<dbReference type="SUPFAM" id="SSF54534">
    <property type="entry name" value="FKBP-like"/>
    <property type="match status" value="1"/>
</dbReference>
<dbReference type="InterPro" id="IPR027304">
    <property type="entry name" value="Trigger_fact/SurA_dom_sf"/>
</dbReference>
<evidence type="ECO:0000256" key="5">
    <source>
        <dbReference type="ARBA" id="ARBA00022989"/>
    </source>
</evidence>
<evidence type="ECO:0000256" key="9">
    <source>
        <dbReference type="ARBA" id="ARBA00040743"/>
    </source>
</evidence>
<evidence type="ECO:0000313" key="14">
    <source>
        <dbReference type="Proteomes" id="UP001596137"/>
    </source>
</evidence>
<dbReference type="InterPro" id="IPR052029">
    <property type="entry name" value="PpiD_chaperone"/>
</dbReference>
<evidence type="ECO:0000259" key="12">
    <source>
        <dbReference type="PROSITE" id="PS50198"/>
    </source>
</evidence>
<name>A0ABW1NFM1_9ACTN</name>
<evidence type="ECO:0000256" key="3">
    <source>
        <dbReference type="ARBA" id="ARBA00022519"/>
    </source>
</evidence>
<keyword evidence="2" id="KW-1003">Cell membrane</keyword>
<keyword evidence="5" id="KW-1133">Transmembrane helix</keyword>
<keyword evidence="11 13" id="KW-0413">Isomerase</keyword>
<dbReference type="InterPro" id="IPR055582">
    <property type="entry name" value="DUF7158"/>
</dbReference>
<dbReference type="RefSeq" id="WP_380750578.1">
    <property type="nucleotide sequence ID" value="NZ_JBHSRF010000012.1"/>
</dbReference>
<dbReference type="Pfam" id="PF13145">
    <property type="entry name" value="Rotamase_2"/>
    <property type="match status" value="1"/>
</dbReference>
<keyword evidence="6" id="KW-0472">Membrane</keyword>
<keyword evidence="7" id="KW-0143">Chaperone</keyword>
<evidence type="ECO:0000256" key="4">
    <source>
        <dbReference type="ARBA" id="ARBA00022692"/>
    </source>
</evidence>
<dbReference type="Pfam" id="PF23716">
    <property type="entry name" value="DUF7158"/>
    <property type="match status" value="1"/>
</dbReference>
<evidence type="ECO:0000256" key="11">
    <source>
        <dbReference type="PROSITE-ProRule" id="PRU00278"/>
    </source>
</evidence>
<evidence type="ECO:0000256" key="10">
    <source>
        <dbReference type="ARBA" id="ARBA00042775"/>
    </source>
</evidence>
<keyword evidence="14" id="KW-1185">Reference proteome</keyword>
<dbReference type="InterPro" id="IPR000297">
    <property type="entry name" value="PPIase_PpiC"/>
</dbReference>
<dbReference type="PROSITE" id="PS50198">
    <property type="entry name" value="PPIC_PPIASE_2"/>
    <property type="match status" value="1"/>
</dbReference>
<dbReference type="Gene3D" id="3.10.50.40">
    <property type="match status" value="1"/>
</dbReference>
<feature type="domain" description="PpiC" evidence="12">
    <location>
        <begin position="153"/>
        <end position="201"/>
    </location>
</feature>
<dbReference type="GO" id="GO:0003755">
    <property type="term" value="F:peptidyl-prolyl cis-trans isomerase activity"/>
    <property type="evidence" value="ECO:0007669"/>
    <property type="project" value="UniProtKB-EC"/>
</dbReference>
<comment type="caution">
    <text evidence="13">The sequence shown here is derived from an EMBL/GenBank/DDBJ whole genome shotgun (WGS) entry which is preliminary data.</text>
</comment>
<dbReference type="EMBL" id="JBHSRF010000012">
    <property type="protein sequence ID" value="MFC6081831.1"/>
    <property type="molecule type" value="Genomic_DNA"/>
</dbReference>
<evidence type="ECO:0000256" key="1">
    <source>
        <dbReference type="ARBA" id="ARBA00004382"/>
    </source>
</evidence>
<sequence length="263" mass="27852">MSTPPADTPAPASGRVAAEVGRRVITVDEVDAREAALRAGPLAGRLPSPYGAEGRNLRRWTVQVLVTEVLIEQEAVALGLPVPAPCADRPGALTLGGALRAGGVVAAVAASMPVARAVREAVTAGAGVPEEVVRGYYERNRDRFTRPEVRYVSRADGPSLGPVRRGEMTGALEDAVFAAEEGEVVGPVDGPGGPWTLRVDRVEPGGPRPYEEVRDGIAAELSEVAAGRAFAALLERRYAERVHLHEGYEHPADPRHPDATHRH</sequence>
<accession>A0ABW1NFM1</accession>
<dbReference type="PANTHER" id="PTHR47529:SF1">
    <property type="entry name" value="PERIPLASMIC CHAPERONE PPID"/>
    <property type="match status" value="1"/>
</dbReference>
<organism evidence="13 14">
    <name type="scientific">Sphaerisporangium aureirubrum</name>
    <dbReference type="NCBI Taxonomy" id="1544736"/>
    <lineage>
        <taxon>Bacteria</taxon>
        <taxon>Bacillati</taxon>
        <taxon>Actinomycetota</taxon>
        <taxon>Actinomycetes</taxon>
        <taxon>Streptosporangiales</taxon>
        <taxon>Streptosporangiaceae</taxon>
        <taxon>Sphaerisporangium</taxon>
    </lineage>
</organism>
<proteinExistence type="inferred from homology"/>
<evidence type="ECO:0000313" key="13">
    <source>
        <dbReference type="EMBL" id="MFC6081831.1"/>
    </source>
</evidence>
<dbReference type="SUPFAM" id="SSF109998">
    <property type="entry name" value="Triger factor/SurA peptide-binding domain-like"/>
    <property type="match status" value="1"/>
</dbReference>
<keyword evidence="11" id="KW-0697">Rotamase</keyword>
<dbReference type="InterPro" id="IPR046357">
    <property type="entry name" value="PPIase_dom_sf"/>
</dbReference>
<evidence type="ECO:0000256" key="7">
    <source>
        <dbReference type="ARBA" id="ARBA00023186"/>
    </source>
</evidence>
<gene>
    <name evidence="13" type="ORF">ACFP1K_11745</name>
</gene>
<dbReference type="Proteomes" id="UP001596137">
    <property type="component" value="Unassembled WGS sequence"/>
</dbReference>
<reference evidence="14" key="1">
    <citation type="journal article" date="2019" name="Int. J. Syst. Evol. Microbiol.">
        <title>The Global Catalogue of Microorganisms (GCM) 10K type strain sequencing project: providing services to taxonomists for standard genome sequencing and annotation.</title>
        <authorList>
            <consortium name="The Broad Institute Genomics Platform"/>
            <consortium name="The Broad Institute Genome Sequencing Center for Infectious Disease"/>
            <person name="Wu L."/>
            <person name="Ma J."/>
        </authorList>
    </citation>
    <scope>NUCLEOTIDE SEQUENCE [LARGE SCALE GENOMIC DNA]</scope>
    <source>
        <strain evidence="14">JCM 30346</strain>
    </source>
</reference>
<evidence type="ECO:0000256" key="8">
    <source>
        <dbReference type="ARBA" id="ARBA00038408"/>
    </source>
</evidence>
<keyword evidence="3" id="KW-0997">Cell inner membrane</keyword>
<protein>
    <recommendedName>
        <fullName evidence="9">Periplasmic chaperone PpiD</fullName>
    </recommendedName>
    <alternativeName>
        <fullName evidence="10">Periplasmic folding chaperone</fullName>
    </alternativeName>
</protein>
<comment type="similarity">
    <text evidence="8">Belongs to the PpiD chaperone family.</text>
</comment>
<evidence type="ECO:0000256" key="2">
    <source>
        <dbReference type="ARBA" id="ARBA00022475"/>
    </source>
</evidence>
<comment type="subcellular location">
    <subcellularLocation>
        <location evidence="1">Cell inner membrane</location>
        <topology evidence="1">Single-pass type II membrane protein</topology>
        <orientation evidence="1">Periplasmic side</orientation>
    </subcellularLocation>
</comment>
<evidence type="ECO:0000256" key="6">
    <source>
        <dbReference type="ARBA" id="ARBA00023136"/>
    </source>
</evidence>
<keyword evidence="4" id="KW-0812">Transmembrane</keyword>